<evidence type="ECO:0000259" key="7">
    <source>
        <dbReference type="SMART" id="SM00645"/>
    </source>
</evidence>
<dbReference type="PROSITE" id="PS00139">
    <property type="entry name" value="THIOL_PROTEASE_CYS"/>
    <property type="match status" value="1"/>
</dbReference>
<dbReference type="Pfam" id="PF00112">
    <property type="entry name" value="Peptidase_C1"/>
    <property type="match status" value="1"/>
</dbReference>
<evidence type="ECO:0000256" key="5">
    <source>
        <dbReference type="ARBA" id="ARBA00023145"/>
    </source>
</evidence>
<evidence type="ECO:0000256" key="2">
    <source>
        <dbReference type="ARBA" id="ARBA00022670"/>
    </source>
</evidence>
<dbReference type="EnsemblMetazoa" id="XM_050652351.1">
    <property type="protein sequence ID" value="XP_050508308.1"/>
    <property type="gene ID" value="LOC114326006"/>
</dbReference>
<reference evidence="9" key="1">
    <citation type="submission" date="2025-05" db="UniProtKB">
        <authorList>
            <consortium name="EnsemblMetazoa"/>
        </authorList>
    </citation>
    <scope>IDENTIFICATION</scope>
</reference>
<feature type="domain" description="Peptidase C1A papain C-terminal" evidence="7">
    <location>
        <begin position="142"/>
        <end position="356"/>
    </location>
</feature>
<comment type="similarity">
    <text evidence="1">Belongs to the peptidase C1 family.</text>
</comment>
<evidence type="ECO:0000313" key="9">
    <source>
        <dbReference type="EnsemblMetazoa" id="XP_050508308.1"/>
    </source>
</evidence>
<dbReference type="InterPro" id="IPR013201">
    <property type="entry name" value="Prot_inhib_I29"/>
</dbReference>
<evidence type="ECO:0000256" key="4">
    <source>
        <dbReference type="ARBA" id="ARBA00022807"/>
    </source>
</evidence>
<dbReference type="SMART" id="SM00848">
    <property type="entry name" value="Inhibitor_I29"/>
    <property type="match status" value="1"/>
</dbReference>
<dbReference type="PROSITE" id="PS00639">
    <property type="entry name" value="THIOL_PROTEASE_HIS"/>
    <property type="match status" value="1"/>
</dbReference>
<keyword evidence="6" id="KW-1015">Disulfide bond</keyword>
<keyword evidence="10" id="KW-1185">Reference proteome</keyword>
<dbReference type="InterPro" id="IPR000668">
    <property type="entry name" value="Peptidase_C1A_C"/>
</dbReference>
<protein>
    <recommendedName>
        <fullName evidence="11">Cathepsin O-like</fullName>
    </recommendedName>
</protein>
<dbReference type="Proteomes" id="UP001652700">
    <property type="component" value="Unplaced"/>
</dbReference>
<evidence type="ECO:0008006" key="11">
    <source>
        <dbReference type="Google" id="ProtNLM"/>
    </source>
</evidence>
<dbReference type="InterPro" id="IPR038765">
    <property type="entry name" value="Papain-like_cys_pep_sf"/>
</dbReference>
<dbReference type="RefSeq" id="XP_050508308.1">
    <property type="nucleotide sequence ID" value="XM_050652351.1"/>
</dbReference>
<evidence type="ECO:0000256" key="1">
    <source>
        <dbReference type="ARBA" id="ARBA00008455"/>
    </source>
</evidence>
<keyword evidence="3" id="KW-0378">Hydrolase</keyword>
<accession>A0ABM5KDR4</accession>
<evidence type="ECO:0000313" key="10">
    <source>
        <dbReference type="Proteomes" id="UP001652700"/>
    </source>
</evidence>
<dbReference type="SMART" id="SM00645">
    <property type="entry name" value="Pept_C1"/>
    <property type="match status" value="1"/>
</dbReference>
<dbReference type="CDD" id="cd02248">
    <property type="entry name" value="Peptidase_C1A"/>
    <property type="match status" value="1"/>
</dbReference>
<evidence type="ECO:0000256" key="3">
    <source>
        <dbReference type="ARBA" id="ARBA00022801"/>
    </source>
</evidence>
<dbReference type="InterPro" id="IPR025660">
    <property type="entry name" value="Pept_his_AS"/>
</dbReference>
<evidence type="ECO:0000259" key="8">
    <source>
        <dbReference type="SMART" id="SM00848"/>
    </source>
</evidence>
<name>A0ABM5KDR4_DIAVI</name>
<feature type="domain" description="Cathepsin propeptide inhibitor" evidence="8">
    <location>
        <begin position="44"/>
        <end position="102"/>
    </location>
</feature>
<dbReference type="Gene3D" id="3.90.70.10">
    <property type="entry name" value="Cysteine proteinases"/>
    <property type="match status" value="1"/>
</dbReference>
<dbReference type="GeneID" id="114326006"/>
<proteinExistence type="inferred from homology"/>
<keyword evidence="4" id="KW-0788">Thiol protease</keyword>
<dbReference type="PANTHER" id="PTHR12411">
    <property type="entry name" value="CYSTEINE PROTEASE FAMILY C1-RELATED"/>
    <property type="match status" value="1"/>
</dbReference>
<evidence type="ECO:0000256" key="6">
    <source>
        <dbReference type="ARBA" id="ARBA00023157"/>
    </source>
</evidence>
<dbReference type="SUPFAM" id="SSF54001">
    <property type="entry name" value="Cysteine proteinases"/>
    <property type="match status" value="1"/>
</dbReference>
<organism evidence="9 10">
    <name type="scientific">Diabrotica virgifera virgifera</name>
    <name type="common">western corn rootworm</name>
    <dbReference type="NCBI Taxonomy" id="50390"/>
    <lineage>
        <taxon>Eukaryota</taxon>
        <taxon>Metazoa</taxon>
        <taxon>Ecdysozoa</taxon>
        <taxon>Arthropoda</taxon>
        <taxon>Hexapoda</taxon>
        <taxon>Insecta</taxon>
        <taxon>Pterygota</taxon>
        <taxon>Neoptera</taxon>
        <taxon>Endopterygota</taxon>
        <taxon>Coleoptera</taxon>
        <taxon>Polyphaga</taxon>
        <taxon>Cucujiformia</taxon>
        <taxon>Chrysomeloidea</taxon>
        <taxon>Chrysomelidae</taxon>
        <taxon>Galerucinae</taxon>
        <taxon>Diabroticina</taxon>
        <taxon>Diabroticites</taxon>
        <taxon>Diabrotica</taxon>
    </lineage>
</organism>
<dbReference type="InterPro" id="IPR039417">
    <property type="entry name" value="Peptidase_C1A_papain-like"/>
</dbReference>
<sequence length="358" mass="40637">MPVGPNLAESPRCAKIRKLSETFIYVLLLFGVYPIWLKDDEIIFQKYLQDFNKSYENDTVYQQRFKAFKQSLENIEILNSNRSNDSATYGLTKYSDLSPEEFSNSRLILKLPDYISNSYTNKKSSNNHTAKKRSLRKVKYSIPKKLDYREKGVLSEVQTQGSCGACWAFSVIGVIESMNALKRGKFTKLSVQQMVDCSEFNYGCDGGDICSLLNWLTSFNVKILPEKIYPLTWETQNCKLLYDDEDGVQLKDFGCDSFENEETIMLYLLANLGPLAVSINAQSWQHYIGGVIQYHCDGNMLELNHAVQIVGYDLTAPVPYYIVKNSWGTDFGDEGYLYIAIGNNICGLAHEVASVIVL</sequence>
<dbReference type="InterPro" id="IPR000169">
    <property type="entry name" value="Pept_cys_AS"/>
</dbReference>
<keyword evidence="5" id="KW-0865">Zymogen</keyword>
<dbReference type="Pfam" id="PF08246">
    <property type="entry name" value="Inhibitor_I29"/>
    <property type="match status" value="1"/>
</dbReference>
<dbReference type="PRINTS" id="PR00705">
    <property type="entry name" value="PAPAIN"/>
</dbReference>
<dbReference type="InterPro" id="IPR013128">
    <property type="entry name" value="Peptidase_C1A"/>
</dbReference>
<keyword evidence="2" id="KW-0645">Protease</keyword>